<dbReference type="Proteomes" id="UP001420932">
    <property type="component" value="Unassembled WGS sequence"/>
</dbReference>
<sequence length="111" mass="12631">MASPASTFSISNPSTSSSSSQTQQNPTTKPSSWPSKASNYRRTFGESREQRRAWAGRRHYRCVGWDHERSVFANSHHCRPHQGTSNEHFYGWDEYECGCDGVDDDRVSEEA</sequence>
<evidence type="ECO:0000313" key="2">
    <source>
        <dbReference type="EMBL" id="KAK9152022.1"/>
    </source>
</evidence>
<protein>
    <submittedName>
        <fullName evidence="2">Uncharacterized protein</fullName>
    </submittedName>
</protein>
<reference evidence="2 3" key="1">
    <citation type="submission" date="2024-01" db="EMBL/GenBank/DDBJ databases">
        <title>Genome assemblies of Stephania.</title>
        <authorList>
            <person name="Yang L."/>
        </authorList>
    </citation>
    <scope>NUCLEOTIDE SEQUENCE [LARGE SCALE GENOMIC DNA]</scope>
    <source>
        <strain evidence="2">YNDBR</strain>
        <tissue evidence="2">Leaf</tissue>
    </source>
</reference>
<gene>
    <name evidence="2" type="ORF">Syun_010331</name>
</gene>
<keyword evidence="3" id="KW-1185">Reference proteome</keyword>
<dbReference type="EMBL" id="JBBNAF010000004">
    <property type="protein sequence ID" value="KAK9152022.1"/>
    <property type="molecule type" value="Genomic_DNA"/>
</dbReference>
<proteinExistence type="predicted"/>
<comment type="caution">
    <text evidence="2">The sequence shown here is derived from an EMBL/GenBank/DDBJ whole genome shotgun (WGS) entry which is preliminary data.</text>
</comment>
<evidence type="ECO:0000313" key="3">
    <source>
        <dbReference type="Proteomes" id="UP001420932"/>
    </source>
</evidence>
<evidence type="ECO:0000256" key="1">
    <source>
        <dbReference type="SAM" id="MobiDB-lite"/>
    </source>
</evidence>
<name>A0AAP0KGB0_9MAGN</name>
<accession>A0AAP0KGB0</accession>
<organism evidence="2 3">
    <name type="scientific">Stephania yunnanensis</name>
    <dbReference type="NCBI Taxonomy" id="152371"/>
    <lineage>
        <taxon>Eukaryota</taxon>
        <taxon>Viridiplantae</taxon>
        <taxon>Streptophyta</taxon>
        <taxon>Embryophyta</taxon>
        <taxon>Tracheophyta</taxon>
        <taxon>Spermatophyta</taxon>
        <taxon>Magnoliopsida</taxon>
        <taxon>Ranunculales</taxon>
        <taxon>Menispermaceae</taxon>
        <taxon>Menispermoideae</taxon>
        <taxon>Cissampelideae</taxon>
        <taxon>Stephania</taxon>
    </lineage>
</organism>
<dbReference type="AlphaFoldDB" id="A0AAP0KGB0"/>
<feature type="region of interest" description="Disordered" evidence="1">
    <location>
        <begin position="1"/>
        <end position="49"/>
    </location>
</feature>
<feature type="compositionally biased region" description="Low complexity" evidence="1">
    <location>
        <begin position="1"/>
        <end position="32"/>
    </location>
</feature>